<dbReference type="RefSeq" id="WP_197559018.1">
    <property type="nucleotide sequence ID" value="NZ_CP063065.1"/>
</dbReference>
<proteinExistence type="predicted"/>
<gene>
    <name evidence="1" type="ORF">IMX20_04290</name>
</gene>
<dbReference type="EMBL" id="CP063065">
    <property type="protein sequence ID" value="QOQ79899.1"/>
    <property type="molecule type" value="Genomic_DNA"/>
</dbReference>
<sequence length="527" mass="61833">MNKKTERKIDYTFIGDGNRKVDKKFNLLRDLSISKYLPDKVTDLVMVEINNMIQIDQVEYYKTIPINDTLYNLIVPENFKMWTPKIIAVDFIAPTGFKKFKEKLSLNILNENRTYRTFNDNILEDVQESRKHTHSNWKFVERVVSTDSNFFKGGSVVKKLPYPIDMIEIHTMQVGSGSTLSSVMFTLSDDFNNKFNDLLHSAPEPTLIKENGKLNPLNRRQVLTSELIEYKEEVYDVIRNWMTANSPGYFSEVGFEQPIFEFSFYKSNPNMDEEQIEDILSAIGLTDYRHPYSSKNYNEIKLSRYQNHKTSRRFNRSFTTVIYGDADKVYDQLNSKSNLSLFNSGTNNKAKIISNYLRHNLQDFIYSLSVTKYLFLFEILYNRNRDNAIMDYENFNLKSTKRLRDSLMKISFNFATLREDLNYYHEIPKINQEVFDFQFEIIDKKYNLFDEIISVQKDLINNIKSQDEIYRNILSTVSSLGASEDSYKQSRLALIVALISLLVSAIPNLENIIHFLKVIFEYLFGIL</sequence>
<organism evidence="1 2">
    <name type="scientific">Aerococcus urinaeequi</name>
    <dbReference type="NCBI Taxonomy" id="51665"/>
    <lineage>
        <taxon>Bacteria</taxon>
        <taxon>Bacillati</taxon>
        <taxon>Bacillota</taxon>
        <taxon>Bacilli</taxon>
        <taxon>Lactobacillales</taxon>
        <taxon>Aerococcaceae</taxon>
        <taxon>Aerococcus</taxon>
    </lineage>
</organism>
<dbReference type="AlphaFoldDB" id="A0A7M1KY40"/>
<reference evidence="1 2" key="1">
    <citation type="submission" date="2020-10" db="EMBL/GenBank/DDBJ databases">
        <title>Plasmid carrying two tetracycline resistance determinant.</title>
        <authorList>
            <person name="Yang Q."/>
        </authorList>
    </citation>
    <scope>NUCLEOTIDE SEQUENCE [LARGE SCALE GENOMIC DNA]</scope>
    <source>
        <strain evidence="1 2">T43</strain>
    </source>
</reference>
<evidence type="ECO:0000313" key="2">
    <source>
        <dbReference type="Proteomes" id="UP000595091"/>
    </source>
</evidence>
<dbReference type="Proteomes" id="UP000595091">
    <property type="component" value="Chromosome"/>
</dbReference>
<accession>A0A7M1KY40</accession>
<name>A0A7M1KY40_9LACT</name>
<evidence type="ECO:0000313" key="1">
    <source>
        <dbReference type="EMBL" id="QOQ79899.1"/>
    </source>
</evidence>
<protein>
    <submittedName>
        <fullName evidence="1">Uncharacterized protein</fullName>
    </submittedName>
</protein>